<feature type="domain" description="Ig-like" evidence="13">
    <location>
        <begin position="73"/>
        <end position="164"/>
    </location>
</feature>
<dbReference type="Pfam" id="PF07679">
    <property type="entry name" value="I-set"/>
    <property type="match status" value="2"/>
</dbReference>
<dbReference type="PROSITE" id="PS51158">
    <property type="entry name" value="ALPHA_KINASE"/>
    <property type="match status" value="1"/>
</dbReference>
<feature type="compositionally biased region" description="Polar residues" evidence="12">
    <location>
        <begin position="1075"/>
        <end position="1084"/>
    </location>
</feature>
<dbReference type="Gene3D" id="2.60.40.10">
    <property type="entry name" value="Immunoglobulins"/>
    <property type="match status" value="2"/>
</dbReference>
<evidence type="ECO:0000256" key="5">
    <source>
        <dbReference type="ARBA" id="ARBA00022737"/>
    </source>
</evidence>
<feature type="region of interest" description="Disordered" evidence="12">
    <location>
        <begin position="466"/>
        <end position="516"/>
    </location>
</feature>
<evidence type="ECO:0000256" key="12">
    <source>
        <dbReference type="SAM" id="MobiDB-lite"/>
    </source>
</evidence>
<dbReference type="SMART" id="SM00408">
    <property type="entry name" value="IGc2"/>
    <property type="match status" value="2"/>
</dbReference>
<feature type="region of interest" description="Disordered" evidence="12">
    <location>
        <begin position="986"/>
        <end position="1048"/>
    </location>
</feature>
<dbReference type="InterPro" id="IPR003599">
    <property type="entry name" value="Ig_sub"/>
</dbReference>
<dbReference type="FunFam" id="2.60.40.10:FF:000069">
    <property type="entry name" value="Alpha-protein kinase 3"/>
    <property type="match status" value="1"/>
</dbReference>
<keyword evidence="4" id="KW-0808">Transferase</keyword>
<dbReference type="SUPFAM" id="SSF56112">
    <property type="entry name" value="Protein kinase-like (PK-like)"/>
    <property type="match status" value="1"/>
</dbReference>
<evidence type="ECO:0000256" key="7">
    <source>
        <dbReference type="ARBA" id="ARBA00023157"/>
    </source>
</evidence>
<feature type="region of interest" description="Disordered" evidence="12">
    <location>
        <begin position="1189"/>
        <end position="1288"/>
    </location>
</feature>
<feature type="compositionally biased region" description="Basic and acidic residues" evidence="12">
    <location>
        <begin position="492"/>
        <end position="501"/>
    </location>
</feature>
<feature type="compositionally biased region" description="Basic and acidic residues" evidence="12">
    <location>
        <begin position="1251"/>
        <end position="1288"/>
    </location>
</feature>
<feature type="coiled-coil region" evidence="11">
    <location>
        <begin position="570"/>
        <end position="620"/>
    </location>
</feature>
<evidence type="ECO:0000313" key="16">
    <source>
        <dbReference type="Proteomes" id="UP000770717"/>
    </source>
</evidence>
<feature type="compositionally biased region" description="Basic and acidic residues" evidence="12">
    <location>
        <begin position="1089"/>
        <end position="1100"/>
    </location>
</feature>
<dbReference type="SMART" id="SM00409">
    <property type="entry name" value="IG"/>
    <property type="match status" value="2"/>
</dbReference>
<feature type="coiled-coil region" evidence="11">
    <location>
        <begin position="178"/>
        <end position="209"/>
    </location>
</feature>
<dbReference type="PROSITE" id="PS50835">
    <property type="entry name" value="IG_LIKE"/>
    <property type="match status" value="2"/>
</dbReference>
<dbReference type="CDD" id="cd00096">
    <property type="entry name" value="Ig"/>
    <property type="match status" value="1"/>
</dbReference>
<proteinExistence type="inferred from homology"/>
<feature type="region of interest" description="Disordered" evidence="12">
    <location>
        <begin position="1"/>
        <end position="42"/>
    </location>
</feature>
<feature type="compositionally biased region" description="Polar residues" evidence="12">
    <location>
        <begin position="1025"/>
        <end position="1044"/>
    </location>
</feature>
<gene>
    <name evidence="15" type="ORF">GDO78_005561</name>
</gene>
<dbReference type="InterPro" id="IPR003598">
    <property type="entry name" value="Ig_sub2"/>
</dbReference>
<name>A0A8J6FLS0_ELECQ</name>
<dbReference type="SMART" id="SM00811">
    <property type="entry name" value="Alpha_kinase"/>
    <property type="match status" value="1"/>
</dbReference>
<evidence type="ECO:0000259" key="13">
    <source>
        <dbReference type="PROSITE" id="PS50835"/>
    </source>
</evidence>
<dbReference type="InterPro" id="IPR007110">
    <property type="entry name" value="Ig-like_dom"/>
</dbReference>
<dbReference type="Gene3D" id="3.20.200.10">
    <property type="entry name" value="MHCK/EF2 kinase"/>
    <property type="match status" value="1"/>
</dbReference>
<evidence type="ECO:0000256" key="2">
    <source>
        <dbReference type="ARBA" id="ARBA00012513"/>
    </source>
</evidence>
<reference evidence="15" key="1">
    <citation type="thesis" date="2020" institute="ProQuest LLC" country="789 East Eisenhower Parkway, Ann Arbor, MI, USA">
        <title>Comparative Genomics and Chromosome Evolution.</title>
        <authorList>
            <person name="Mudd A.B."/>
        </authorList>
    </citation>
    <scope>NUCLEOTIDE SEQUENCE</scope>
    <source>
        <strain evidence="15">HN-11 Male</strain>
        <tissue evidence="15">Kidney and liver</tissue>
    </source>
</reference>
<keyword evidence="8" id="KW-0393">Immunoglobulin domain</keyword>
<feature type="compositionally biased region" description="Polar residues" evidence="12">
    <location>
        <begin position="920"/>
        <end position="943"/>
    </location>
</feature>
<evidence type="ECO:0000256" key="3">
    <source>
        <dbReference type="ARBA" id="ARBA00022527"/>
    </source>
</evidence>
<feature type="compositionally biased region" description="Basic and acidic residues" evidence="12">
    <location>
        <begin position="337"/>
        <end position="351"/>
    </location>
</feature>
<feature type="compositionally biased region" description="Low complexity" evidence="12">
    <location>
        <begin position="20"/>
        <end position="37"/>
    </location>
</feature>
<dbReference type="Pfam" id="PF02816">
    <property type="entry name" value="Alpha_kinase"/>
    <property type="match status" value="1"/>
</dbReference>
<feature type="compositionally biased region" description="Basic and acidic residues" evidence="12">
    <location>
        <begin position="1015"/>
        <end position="1024"/>
    </location>
</feature>
<dbReference type="GO" id="GO:0055013">
    <property type="term" value="P:cardiac muscle cell development"/>
    <property type="evidence" value="ECO:0007669"/>
    <property type="project" value="TreeGrafter"/>
</dbReference>
<feature type="region of interest" description="Disordered" evidence="12">
    <location>
        <begin position="1140"/>
        <end position="1164"/>
    </location>
</feature>
<dbReference type="SUPFAM" id="SSF48726">
    <property type="entry name" value="Immunoglobulin"/>
    <property type="match status" value="2"/>
</dbReference>
<feature type="compositionally biased region" description="Polar residues" evidence="12">
    <location>
        <begin position="1649"/>
        <end position="1660"/>
    </location>
</feature>
<feature type="domain" description="Ig-like" evidence="13">
    <location>
        <begin position="1295"/>
        <end position="1383"/>
    </location>
</feature>
<feature type="region of interest" description="Disordered" evidence="12">
    <location>
        <begin position="316"/>
        <end position="364"/>
    </location>
</feature>
<keyword evidence="7" id="KW-1015">Disulfide bond</keyword>
<dbReference type="EMBL" id="WNTK01000002">
    <property type="protein sequence ID" value="KAG9489676.1"/>
    <property type="molecule type" value="Genomic_DNA"/>
</dbReference>
<keyword evidence="3" id="KW-0723">Serine/threonine-protein kinase</keyword>
<evidence type="ECO:0000256" key="10">
    <source>
        <dbReference type="ARBA" id="ARBA00048679"/>
    </source>
</evidence>
<dbReference type="PANTHER" id="PTHR47091:SF1">
    <property type="entry name" value="ALPHA-PROTEIN KINASE 3"/>
    <property type="match status" value="1"/>
</dbReference>
<dbReference type="InterPro" id="IPR004166">
    <property type="entry name" value="a-kinase_dom"/>
</dbReference>
<feature type="compositionally biased region" description="Basic and acidic residues" evidence="12">
    <location>
        <begin position="830"/>
        <end position="839"/>
    </location>
</feature>
<evidence type="ECO:0000256" key="1">
    <source>
        <dbReference type="ARBA" id="ARBA00008651"/>
    </source>
</evidence>
<comment type="catalytic activity">
    <reaction evidence="9">
        <text>L-threonyl-[protein] + ATP = O-phospho-L-threonyl-[protein] + ADP + H(+)</text>
        <dbReference type="Rhea" id="RHEA:46608"/>
        <dbReference type="Rhea" id="RHEA-COMP:11060"/>
        <dbReference type="Rhea" id="RHEA-COMP:11605"/>
        <dbReference type="ChEBI" id="CHEBI:15378"/>
        <dbReference type="ChEBI" id="CHEBI:30013"/>
        <dbReference type="ChEBI" id="CHEBI:30616"/>
        <dbReference type="ChEBI" id="CHEBI:61977"/>
        <dbReference type="ChEBI" id="CHEBI:456216"/>
        <dbReference type="EC" id="2.7.11.1"/>
    </reaction>
</comment>
<keyword evidence="6" id="KW-0418">Kinase</keyword>
<dbReference type="GO" id="GO:0005524">
    <property type="term" value="F:ATP binding"/>
    <property type="evidence" value="ECO:0007669"/>
    <property type="project" value="InterPro"/>
</dbReference>
<dbReference type="InterPro" id="IPR036179">
    <property type="entry name" value="Ig-like_dom_sf"/>
</dbReference>
<protein>
    <recommendedName>
        <fullName evidence="2">non-specific serine/threonine protein kinase</fullName>
        <ecNumber evidence="2">2.7.11.1</ecNumber>
    </recommendedName>
</protein>
<feature type="domain" description="Alpha-type protein kinase" evidence="14">
    <location>
        <begin position="1411"/>
        <end position="1642"/>
    </location>
</feature>
<keyword evidence="16" id="KW-1185">Reference proteome</keyword>
<evidence type="ECO:0000313" key="15">
    <source>
        <dbReference type="EMBL" id="KAG9489676.1"/>
    </source>
</evidence>
<feature type="region of interest" description="Disordered" evidence="12">
    <location>
        <begin position="1075"/>
        <end position="1100"/>
    </location>
</feature>
<evidence type="ECO:0000256" key="6">
    <source>
        <dbReference type="ARBA" id="ARBA00022777"/>
    </source>
</evidence>
<dbReference type="FunFam" id="3.20.200.10:FF:000003">
    <property type="entry name" value="alpha-protein kinase 3"/>
    <property type="match status" value="1"/>
</dbReference>
<comment type="similarity">
    <text evidence="1">Belongs to the protein kinase superfamily. Alpha-type protein kinase family. ALPK subfamily.</text>
</comment>
<dbReference type="PANTHER" id="PTHR47091">
    <property type="entry name" value="ALPHA-PROTEIN KINASE 2-RELATED"/>
    <property type="match status" value="1"/>
</dbReference>
<dbReference type="GO" id="GO:0004674">
    <property type="term" value="F:protein serine/threonine kinase activity"/>
    <property type="evidence" value="ECO:0007669"/>
    <property type="project" value="UniProtKB-KW"/>
</dbReference>
<feature type="compositionally biased region" description="Polar residues" evidence="12">
    <location>
        <begin position="840"/>
        <end position="850"/>
    </location>
</feature>
<dbReference type="CDD" id="cd16973">
    <property type="entry name" value="Alpha_kinase_ALPK3"/>
    <property type="match status" value="1"/>
</dbReference>
<evidence type="ECO:0000256" key="4">
    <source>
        <dbReference type="ARBA" id="ARBA00022679"/>
    </source>
</evidence>
<keyword evidence="5" id="KW-0677">Repeat</keyword>
<comment type="catalytic activity">
    <reaction evidence="10">
        <text>L-seryl-[protein] + ATP = O-phospho-L-seryl-[protein] + ADP + H(+)</text>
        <dbReference type="Rhea" id="RHEA:17989"/>
        <dbReference type="Rhea" id="RHEA-COMP:9863"/>
        <dbReference type="Rhea" id="RHEA-COMP:11604"/>
        <dbReference type="ChEBI" id="CHEBI:15378"/>
        <dbReference type="ChEBI" id="CHEBI:29999"/>
        <dbReference type="ChEBI" id="CHEBI:30616"/>
        <dbReference type="ChEBI" id="CHEBI:83421"/>
        <dbReference type="ChEBI" id="CHEBI:456216"/>
        <dbReference type="EC" id="2.7.11.1"/>
    </reaction>
</comment>
<evidence type="ECO:0000256" key="8">
    <source>
        <dbReference type="ARBA" id="ARBA00023319"/>
    </source>
</evidence>
<dbReference type="InterPro" id="IPR011009">
    <property type="entry name" value="Kinase-like_dom_sf"/>
</dbReference>
<evidence type="ECO:0000256" key="11">
    <source>
        <dbReference type="SAM" id="Coils"/>
    </source>
</evidence>
<dbReference type="EC" id="2.7.11.1" evidence="2"/>
<feature type="region of interest" description="Disordered" evidence="12">
    <location>
        <begin position="1646"/>
        <end position="1723"/>
    </location>
</feature>
<feature type="region of interest" description="Disordered" evidence="12">
    <location>
        <begin position="830"/>
        <end position="850"/>
    </location>
</feature>
<comment type="caution">
    <text evidence="15">The sequence shown here is derived from an EMBL/GenBank/DDBJ whole genome shotgun (WGS) entry which is preliminary data.</text>
</comment>
<feature type="compositionally biased region" description="Basic and acidic residues" evidence="12">
    <location>
        <begin position="316"/>
        <end position="329"/>
    </location>
</feature>
<feature type="compositionally biased region" description="Polar residues" evidence="12">
    <location>
        <begin position="1204"/>
        <end position="1231"/>
    </location>
</feature>
<dbReference type="Proteomes" id="UP000770717">
    <property type="component" value="Unassembled WGS sequence"/>
</dbReference>
<dbReference type="InterPro" id="IPR013098">
    <property type="entry name" value="Ig_I-set"/>
</dbReference>
<evidence type="ECO:0000259" key="14">
    <source>
        <dbReference type="PROSITE" id="PS51158"/>
    </source>
</evidence>
<accession>A0A8J6FLS0</accession>
<feature type="compositionally biased region" description="Basic and acidic residues" evidence="12">
    <location>
        <begin position="948"/>
        <end position="962"/>
    </location>
</feature>
<sequence>MGTRRPMIRTPSGNGRYYDSHGSSNGSTSDSEDSNGSVYTPRADSRSYLLNVRPENRTTFCSIISQLTEETQPTFETTLKTKAVSEGSDTKFICMVTGYPEPEVTWYKDDEEMDRYCGLPKYEILRNGKRHTLHLYKCSEEDAAIYQASARNSKGIVSCSGVLEVGTMNEYKIHQRWFAKLKRKAEAKMREIEQSRKKVKENFDESERLRALSPERIQRKRRFSSENKDAATESINQEESIKVHVPDPNSRLQDDTAITKEQPHNVVNGFHVMETQQREEVTTNGYSLPENIEESGKEFLAYVYETVEVITKKSTPKESYAKKKKKEEEPSLSTTDLTKEETKQGTAKKTEGISPVPRRSRFGREVNKIPVEEKMEVQKLPVSVNKRFGPSILPNKSAKTTVTKDLNNMKDNIVPSKKIDDSSIPKPGHLQSNDNVNFSLKDMYFDNSPSQPEVTVPLDQVKKSKNEIHPGMSPASPSAQGQIKVPKAAPRRSKEQREIFAGHKPPPTTITKNEFSSTKPVSILNQSATDPKLKCELPKPVVDNSIAHTEKLHHHGEALNTVNVIQEKTRVETLTKLQNLEMEYMALQKAYALLQKQLELSQKAEEAQKMSERSDEVQNNKRTITDTNEANNLGLQEKTVKESNLMKCPSSPVPVHMETDSSTELEVIPDLNKTRQNGQSQKTQDVASDFFMECTSEESSNVKDGHIEDIPLMDATKAVSEPIEDSREIRDVVSENVSIMVKDITGGSKTKHVAHTSEVEMLEDVKEELMKKTIERVDDPVVQGIHVASSSKTEKASQKLEPVSIEEDITLISTVLQDTQPEENISEFSDKGLNIDRSGDSSNLVPSDQNDQSVATILRDVKRALDTGIASDVGSSVDPASVHYPVASPRTEGECEAERIRILPQKENQYSQEILTSDTPSTYQEETKTETNVSSSGLSTVSHQDIPIVEHDNMSKRKEKQDQSLVTTLKNSLLMLLHIKTADVDKTDEKRNIQPDSPEEMYSPQMSLSPPSRRKIYEYGKDSDSPQSIESMHSSSTSGKLTPTSEEDMVQNVDSLQTSSTIPRQHSKKEVIISQVESAPQTPVTPKRSSKDMSEHTILSKEELSFSPATSRRIAAKIASGTDPSVALTVPSIVVGNLPADKTLGSMLSDPQRDRDRKWRSTENLSLIPSATPEELASGARRKIYLNKTKQLDNEETADPDSFTPPSKQESPNVSPGLSRRNNSLSITQSPPVERRSPGTMRKMAMLEVPKIYEEDTDKGKTDSSSQESKDVGHTSKDDTLPTETRKINDPYKAPQVIRKIRAEQFSDASGNLKLWCQFFNILSDSNITWYKDEIQVAKIIRSSGDEGPIALAIVQASAKDCGVYQCTIENEYGSDSTDCLLSTEILSGFISKEEVEVGEEIEMTPMVFAKGLADSGYWGDKFFGRIVMEDPHVGKGFLRKSCRVNVIYGLEPIFESGKTCILKIRNLITFGTKNDSTLVEKNYEITIQECKIQNTTREYCKIFAAECRGIPNFGKFPEILPLNLIYRLANNIPYATVEEDLDGRFEKYCIIDRSRKLYMKNNTEIEQKCCTFQHWVFQWTNGNFLVTTLEGVGWKLTNIGIATKSKGYQGLKESCYPEILEEFPSVHQCNSYCEMLGLKSLKAAESLQPPSKSKGSRSPQMGRKTGSAQSSPQMPKKATLSPQTARKGGVSPKSTRKATETGDAHSGPKNKGSEGLTIPKPQ</sequence>
<evidence type="ECO:0000256" key="9">
    <source>
        <dbReference type="ARBA" id="ARBA00047899"/>
    </source>
</evidence>
<dbReference type="GO" id="GO:0005634">
    <property type="term" value="C:nucleus"/>
    <property type="evidence" value="ECO:0007669"/>
    <property type="project" value="TreeGrafter"/>
</dbReference>
<feature type="compositionally biased region" description="Basic and acidic residues" evidence="12">
    <location>
        <begin position="1151"/>
        <end position="1161"/>
    </location>
</feature>
<dbReference type="OrthoDB" id="301415at2759"/>
<feature type="region of interest" description="Disordered" evidence="12">
    <location>
        <begin position="920"/>
        <end position="963"/>
    </location>
</feature>
<organism evidence="15 16">
    <name type="scientific">Eleutherodactylus coqui</name>
    <name type="common">Puerto Rican coqui</name>
    <dbReference type="NCBI Taxonomy" id="57060"/>
    <lineage>
        <taxon>Eukaryota</taxon>
        <taxon>Metazoa</taxon>
        <taxon>Chordata</taxon>
        <taxon>Craniata</taxon>
        <taxon>Vertebrata</taxon>
        <taxon>Euteleostomi</taxon>
        <taxon>Amphibia</taxon>
        <taxon>Batrachia</taxon>
        <taxon>Anura</taxon>
        <taxon>Neobatrachia</taxon>
        <taxon>Hyloidea</taxon>
        <taxon>Eleutherodactylidae</taxon>
        <taxon>Eleutherodactylinae</taxon>
        <taxon>Eleutherodactylus</taxon>
        <taxon>Eleutherodactylus</taxon>
    </lineage>
</organism>
<dbReference type="InterPro" id="IPR013783">
    <property type="entry name" value="Ig-like_fold"/>
</dbReference>
<keyword evidence="11" id="KW-0175">Coiled coil</keyword>